<keyword evidence="3" id="KW-1185">Reference proteome</keyword>
<dbReference type="Proteomes" id="UP000254677">
    <property type="component" value="Unassembled WGS sequence"/>
</dbReference>
<evidence type="ECO:0000313" key="2">
    <source>
        <dbReference type="EMBL" id="STX44148.1"/>
    </source>
</evidence>
<dbReference type="OrthoDB" id="5636761at2"/>
<dbReference type="RefSeq" id="WP_147285510.1">
    <property type="nucleotide sequence ID" value="NZ_CAXYJE010000001.1"/>
</dbReference>
<name>A0A378JAH8_9GAMM</name>
<protein>
    <submittedName>
        <fullName evidence="2">Uncharacterized protein</fullName>
    </submittedName>
</protein>
<evidence type="ECO:0000256" key="1">
    <source>
        <dbReference type="SAM" id="MobiDB-lite"/>
    </source>
</evidence>
<accession>A0A378JAH8</accession>
<reference evidence="2 3" key="1">
    <citation type="submission" date="2018-06" db="EMBL/GenBank/DDBJ databases">
        <authorList>
            <consortium name="Pathogen Informatics"/>
            <person name="Doyle S."/>
        </authorList>
    </citation>
    <scope>NUCLEOTIDE SEQUENCE [LARGE SCALE GENOMIC DNA]</scope>
    <source>
        <strain evidence="2 3">NCTC13292</strain>
    </source>
</reference>
<dbReference type="EMBL" id="UGOA01000001">
    <property type="protein sequence ID" value="STX44148.1"/>
    <property type="molecule type" value="Genomic_DNA"/>
</dbReference>
<proteinExistence type="predicted"/>
<feature type="region of interest" description="Disordered" evidence="1">
    <location>
        <begin position="335"/>
        <end position="361"/>
    </location>
</feature>
<gene>
    <name evidence="2" type="ORF">NCTC13292_02594</name>
</gene>
<organism evidence="2 3">
    <name type="scientific">Legionella donaldsonii</name>
    <dbReference type="NCBI Taxonomy" id="45060"/>
    <lineage>
        <taxon>Bacteria</taxon>
        <taxon>Pseudomonadati</taxon>
        <taxon>Pseudomonadota</taxon>
        <taxon>Gammaproteobacteria</taxon>
        <taxon>Legionellales</taxon>
        <taxon>Legionellaceae</taxon>
        <taxon>Legionella</taxon>
    </lineage>
</organism>
<evidence type="ECO:0000313" key="3">
    <source>
        <dbReference type="Proteomes" id="UP000254677"/>
    </source>
</evidence>
<dbReference type="AlphaFoldDB" id="A0A378JAH8"/>
<sequence length="361" mass="41584">MRILFINLSDPGTLGKKSGEALEKKHKPSFFAKDKRSKVTVLNLMTCALQFADSGTITLDQQTSKILQEWLSKRKKNYKIIIAAHGKVDDTDYCYAESDPEELFKTHKLLNYAQLATFVKSLLDMKGQKMPFNMTLSICYSARSQEHGKDHIRQLAEIDIRTSFAAKFYALLVTECNLRLKAVTGSVEFDEVTGSLLVESEEAIQVMERYDSCLRELKRFEQKTVQPLMTAFIDTNGYDAWEIYLRDADYKKQDTPLDKVWTLFIAIQDQYEELRKVKTQLSQKHYGQIVFHYDTQKDTVTISLKHKEKQTTLKVIKRDDFVAYYSPADHQELLRGKKPSPAKAISDERDSGNAMHPNHKV</sequence>